<reference evidence="3" key="1">
    <citation type="submission" date="2022-11" db="EMBL/GenBank/DDBJ databases">
        <authorList>
            <person name="Kikuchi T."/>
        </authorList>
    </citation>
    <scope>NUCLEOTIDE SEQUENCE</scope>
    <source>
        <strain evidence="3">PS1010</strain>
    </source>
</reference>
<proteinExistence type="predicted"/>
<feature type="compositionally biased region" description="Polar residues" evidence="2">
    <location>
        <begin position="151"/>
        <end position="163"/>
    </location>
</feature>
<dbReference type="PANTHER" id="PTHR22663:SF17">
    <property type="entry name" value="RING FINGER PROTEIN NARYA-RELATED"/>
    <property type="match status" value="1"/>
</dbReference>
<comment type="caution">
    <text evidence="3">The sequence shown here is derived from an EMBL/GenBank/DDBJ whole genome shotgun (WGS) entry which is preliminary data.</text>
</comment>
<dbReference type="AlphaFoldDB" id="A0A9P1IQH5"/>
<dbReference type="InterPro" id="IPR042123">
    <property type="entry name" value="Zip3/RNF212-like"/>
</dbReference>
<dbReference type="GO" id="GO:0000795">
    <property type="term" value="C:synaptonemal complex"/>
    <property type="evidence" value="ECO:0007669"/>
    <property type="project" value="InterPro"/>
</dbReference>
<evidence type="ECO:0000313" key="4">
    <source>
        <dbReference type="Proteomes" id="UP001152747"/>
    </source>
</evidence>
<protein>
    <submittedName>
        <fullName evidence="3">Uncharacterized protein</fullName>
    </submittedName>
</protein>
<organism evidence="3 4">
    <name type="scientific">Caenorhabditis angaria</name>
    <dbReference type="NCBI Taxonomy" id="860376"/>
    <lineage>
        <taxon>Eukaryota</taxon>
        <taxon>Metazoa</taxon>
        <taxon>Ecdysozoa</taxon>
        <taxon>Nematoda</taxon>
        <taxon>Chromadorea</taxon>
        <taxon>Rhabditida</taxon>
        <taxon>Rhabditina</taxon>
        <taxon>Rhabditomorpha</taxon>
        <taxon>Rhabditoidea</taxon>
        <taxon>Rhabditidae</taxon>
        <taxon>Peloderinae</taxon>
        <taxon>Caenorhabditis</taxon>
    </lineage>
</organism>
<dbReference type="GO" id="GO:0007131">
    <property type="term" value="P:reciprocal meiotic recombination"/>
    <property type="evidence" value="ECO:0007669"/>
    <property type="project" value="InterPro"/>
</dbReference>
<feature type="region of interest" description="Disordered" evidence="2">
    <location>
        <begin position="147"/>
        <end position="175"/>
    </location>
</feature>
<dbReference type="GO" id="GO:0019789">
    <property type="term" value="F:SUMO transferase activity"/>
    <property type="evidence" value="ECO:0007669"/>
    <property type="project" value="InterPro"/>
</dbReference>
<dbReference type="GO" id="GO:0007129">
    <property type="term" value="P:homologous chromosome pairing at meiosis"/>
    <property type="evidence" value="ECO:0007669"/>
    <property type="project" value="TreeGrafter"/>
</dbReference>
<evidence type="ECO:0000256" key="1">
    <source>
        <dbReference type="ARBA" id="ARBA00023254"/>
    </source>
</evidence>
<evidence type="ECO:0000256" key="2">
    <source>
        <dbReference type="SAM" id="MobiDB-lite"/>
    </source>
</evidence>
<keyword evidence="4" id="KW-1185">Reference proteome</keyword>
<dbReference type="Proteomes" id="UP001152747">
    <property type="component" value="Unassembled WGS sequence"/>
</dbReference>
<accession>A0A9P1IQH5</accession>
<name>A0A9P1IQH5_9PELO</name>
<keyword evidence="1" id="KW-0469">Meiosis</keyword>
<dbReference type="EMBL" id="CANHGI010000004">
    <property type="protein sequence ID" value="CAI5449286.1"/>
    <property type="molecule type" value="Genomic_DNA"/>
</dbReference>
<evidence type="ECO:0000313" key="3">
    <source>
        <dbReference type="EMBL" id="CAI5449286.1"/>
    </source>
</evidence>
<sequence>MHIFCLNCKSQCIEPDARNVSKCLVCQKVSAKFMKLDQNMPPDIKAYFDPITNGYKKMRERCTQILTFQRNQRSNYTKGLRKKEEFYIALQTQFNEERKKKETYKQALISCQQKLKEKTIELESFSSTRTLPESPLFTTRRNSDLYRTPCAANSNSDPFSTPKQPAYERTKSSLNSTSSASFIDEMIGAARTGRIIRKK</sequence>
<dbReference type="GO" id="GO:0016925">
    <property type="term" value="P:protein sumoylation"/>
    <property type="evidence" value="ECO:0007669"/>
    <property type="project" value="TreeGrafter"/>
</dbReference>
<gene>
    <name evidence="3" type="ORF">CAMP_LOCUS11923</name>
</gene>
<dbReference type="PANTHER" id="PTHR22663">
    <property type="entry name" value="RING FINGER PROTEIN NARYA-RELATED"/>
    <property type="match status" value="1"/>
</dbReference>